<organism evidence="1 2">
    <name type="scientific">Datura stramonium</name>
    <name type="common">Jimsonweed</name>
    <name type="synonym">Common thornapple</name>
    <dbReference type="NCBI Taxonomy" id="4076"/>
    <lineage>
        <taxon>Eukaryota</taxon>
        <taxon>Viridiplantae</taxon>
        <taxon>Streptophyta</taxon>
        <taxon>Embryophyta</taxon>
        <taxon>Tracheophyta</taxon>
        <taxon>Spermatophyta</taxon>
        <taxon>Magnoliopsida</taxon>
        <taxon>eudicotyledons</taxon>
        <taxon>Gunneridae</taxon>
        <taxon>Pentapetalae</taxon>
        <taxon>asterids</taxon>
        <taxon>lamiids</taxon>
        <taxon>Solanales</taxon>
        <taxon>Solanaceae</taxon>
        <taxon>Solanoideae</taxon>
        <taxon>Datureae</taxon>
        <taxon>Datura</taxon>
    </lineage>
</organism>
<accession>A0ABS8WFU5</accession>
<evidence type="ECO:0000313" key="2">
    <source>
        <dbReference type="Proteomes" id="UP000823775"/>
    </source>
</evidence>
<proteinExistence type="predicted"/>
<name>A0ABS8WFU5_DATST</name>
<evidence type="ECO:0000313" key="1">
    <source>
        <dbReference type="EMBL" id="MCE3049671.1"/>
    </source>
</evidence>
<keyword evidence="2" id="KW-1185">Reference proteome</keyword>
<protein>
    <submittedName>
        <fullName evidence="1">Uncharacterized protein</fullName>
    </submittedName>
</protein>
<sequence>MGRTSRGKEWCSRLKMDGDFLVESLRSVLWGSRAINFFFSELDLMTLTEGQRSLGSGRNWTAERLITVSPEPDSGKLVAELRSVNSFFTIDLTNGIELCRTDF</sequence>
<dbReference type="Proteomes" id="UP000823775">
    <property type="component" value="Unassembled WGS sequence"/>
</dbReference>
<gene>
    <name evidence="1" type="ORF">HAX54_045505</name>
</gene>
<comment type="caution">
    <text evidence="1">The sequence shown here is derived from an EMBL/GenBank/DDBJ whole genome shotgun (WGS) entry which is preliminary data.</text>
</comment>
<reference evidence="1 2" key="1">
    <citation type="journal article" date="2021" name="BMC Genomics">
        <title>Datura genome reveals duplications of psychoactive alkaloid biosynthetic genes and high mutation rate following tissue culture.</title>
        <authorList>
            <person name="Rajewski A."/>
            <person name="Carter-House D."/>
            <person name="Stajich J."/>
            <person name="Litt A."/>
        </authorList>
    </citation>
    <scope>NUCLEOTIDE SEQUENCE [LARGE SCALE GENOMIC DNA]</scope>
    <source>
        <strain evidence="1">AR-01</strain>
    </source>
</reference>
<dbReference type="EMBL" id="JACEIK010007054">
    <property type="protein sequence ID" value="MCE3049671.1"/>
    <property type="molecule type" value="Genomic_DNA"/>
</dbReference>